<dbReference type="PROSITE" id="PS51077">
    <property type="entry name" value="HTH_ICLR"/>
    <property type="match status" value="1"/>
</dbReference>
<dbReference type="PROSITE" id="PS51078">
    <property type="entry name" value="ICLR_ED"/>
    <property type="match status" value="1"/>
</dbReference>
<dbReference type="Pfam" id="PF09339">
    <property type="entry name" value="HTH_IclR"/>
    <property type="match status" value="1"/>
</dbReference>
<keyword evidence="3" id="KW-0804">Transcription</keyword>
<accession>A0A225N4A7</accession>
<dbReference type="InterPro" id="IPR050707">
    <property type="entry name" value="HTH_MetabolicPath_Reg"/>
</dbReference>
<dbReference type="OrthoDB" id="9807558at2"/>
<dbReference type="EMBL" id="NJIH01000002">
    <property type="protein sequence ID" value="OWT65849.1"/>
    <property type="molecule type" value="Genomic_DNA"/>
</dbReference>
<reference evidence="7" key="1">
    <citation type="submission" date="2017-06" db="EMBL/GenBank/DDBJ databases">
        <title>Herbaspirillum phytohormonus sp. nov., isolated from the root nodule of Robinia pseudoacacia in lead-zinc mine.</title>
        <authorList>
            <person name="Fan M."/>
            <person name="Lin Y."/>
        </authorList>
    </citation>
    <scope>NUCLEOTIDE SEQUENCE [LARGE SCALE GENOMIC DNA]</scope>
    <source>
        <strain evidence="7">SC-089</strain>
    </source>
</reference>
<dbReference type="InterPro" id="IPR036390">
    <property type="entry name" value="WH_DNA-bd_sf"/>
</dbReference>
<dbReference type="PANTHER" id="PTHR30136">
    <property type="entry name" value="HELIX-TURN-HELIX TRANSCRIPTIONAL REGULATOR, ICLR FAMILY"/>
    <property type="match status" value="1"/>
</dbReference>
<dbReference type="SMART" id="SM00346">
    <property type="entry name" value="HTH_ICLR"/>
    <property type="match status" value="1"/>
</dbReference>
<keyword evidence="7" id="KW-1185">Reference proteome</keyword>
<dbReference type="PANTHER" id="PTHR30136:SF23">
    <property type="entry name" value="DNA-BINDING TRANSCRIPTIONAL ACTIVATOR MHPR"/>
    <property type="match status" value="1"/>
</dbReference>
<feature type="domain" description="HTH iclR-type" evidence="4">
    <location>
        <begin position="5"/>
        <end position="66"/>
    </location>
</feature>
<evidence type="ECO:0000256" key="2">
    <source>
        <dbReference type="ARBA" id="ARBA00023125"/>
    </source>
</evidence>
<dbReference type="Pfam" id="PF01614">
    <property type="entry name" value="IclR_C"/>
    <property type="match status" value="1"/>
</dbReference>
<dbReference type="InterPro" id="IPR005471">
    <property type="entry name" value="Tscrpt_reg_IclR_N"/>
</dbReference>
<proteinExistence type="predicted"/>
<organism evidence="6 7">
    <name type="scientific">Candidimonas nitroreducens</name>
    <dbReference type="NCBI Taxonomy" id="683354"/>
    <lineage>
        <taxon>Bacteria</taxon>
        <taxon>Pseudomonadati</taxon>
        <taxon>Pseudomonadota</taxon>
        <taxon>Betaproteobacteria</taxon>
        <taxon>Burkholderiales</taxon>
        <taxon>Alcaligenaceae</taxon>
        <taxon>Candidimonas</taxon>
    </lineage>
</organism>
<keyword evidence="1" id="KW-0805">Transcription regulation</keyword>
<dbReference type="RefSeq" id="WP_088601998.1">
    <property type="nucleotide sequence ID" value="NZ_NJIH01000002.1"/>
</dbReference>
<dbReference type="InterPro" id="IPR014757">
    <property type="entry name" value="Tscrpt_reg_IclR_C"/>
</dbReference>
<dbReference type="Proteomes" id="UP000214603">
    <property type="component" value="Unassembled WGS sequence"/>
</dbReference>
<evidence type="ECO:0000259" key="4">
    <source>
        <dbReference type="PROSITE" id="PS51077"/>
    </source>
</evidence>
<evidence type="ECO:0000259" key="5">
    <source>
        <dbReference type="PROSITE" id="PS51078"/>
    </source>
</evidence>
<evidence type="ECO:0000313" key="6">
    <source>
        <dbReference type="EMBL" id="OWT65849.1"/>
    </source>
</evidence>
<dbReference type="SUPFAM" id="SSF46785">
    <property type="entry name" value="Winged helix' DNA-binding domain"/>
    <property type="match status" value="1"/>
</dbReference>
<name>A0A225N4A7_9BURK</name>
<evidence type="ECO:0000313" key="7">
    <source>
        <dbReference type="Proteomes" id="UP000214603"/>
    </source>
</evidence>
<feature type="domain" description="IclR-ED" evidence="5">
    <location>
        <begin position="67"/>
        <end position="251"/>
    </location>
</feature>
<dbReference type="SUPFAM" id="SSF55781">
    <property type="entry name" value="GAF domain-like"/>
    <property type="match status" value="1"/>
</dbReference>
<evidence type="ECO:0008006" key="8">
    <source>
        <dbReference type="Google" id="ProtNLM"/>
    </source>
</evidence>
<dbReference type="AlphaFoldDB" id="A0A225N4A7"/>
<gene>
    <name evidence="6" type="ORF">CEY11_03740</name>
</gene>
<comment type="caution">
    <text evidence="6">The sequence shown here is derived from an EMBL/GenBank/DDBJ whole genome shotgun (WGS) entry which is preliminary data.</text>
</comment>
<dbReference type="GO" id="GO:0003677">
    <property type="term" value="F:DNA binding"/>
    <property type="evidence" value="ECO:0007669"/>
    <property type="project" value="UniProtKB-KW"/>
</dbReference>
<dbReference type="Gene3D" id="3.30.450.40">
    <property type="match status" value="1"/>
</dbReference>
<dbReference type="InterPro" id="IPR029016">
    <property type="entry name" value="GAF-like_dom_sf"/>
</dbReference>
<keyword evidence="2" id="KW-0238">DNA-binding</keyword>
<sequence length="264" mass="28571">MSTSMNLIVRTLDVLQALNKQTHCSLRSLHEATGIPKPTVHRLLQTLKNEGYVRSDIAKGIYSLTEKVRLLSEGYTECELVVELGGPILRRITRSTGLPLAIGIAERGQIVVRCSSMPYSPIGPSHTTIGNAHEMTVSAMGLAFLAFCNADERTNLVKSIEQASDPAEWKASSAKLRADITLVRKRGFALRQPSPQHPSTTLAVPIQHQKQILGVLSLTTFPSLLKRGTAITDFTRTLIEASQEISKAVAAHQGGTAGASPRKS</sequence>
<evidence type="ECO:0000256" key="1">
    <source>
        <dbReference type="ARBA" id="ARBA00023015"/>
    </source>
</evidence>
<dbReference type="InterPro" id="IPR036388">
    <property type="entry name" value="WH-like_DNA-bd_sf"/>
</dbReference>
<protein>
    <recommendedName>
        <fullName evidence="8">IclR family transcriptional regulator</fullName>
    </recommendedName>
</protein>
<dbReference type="GO" id="GO:0045892">
    <property type="term" value="P:negative regulation of DNA-templated transcription"/>
    <property type="evidence" value="ECO:0007669"/>
    <property type="project" value="TreeGrafter"/>
</dbReference>
<evidence type="ECO:0000256" key="3">
    <source>
        <dbReference type="ARBA" id="ARBA00023163"/>
    </source>
</evidence>
<dbReference type="Gene3D" id="1.10.10.10">
    <property type="entry name" value="Winged helix-like DNA-binding domain superfamily/Winged helix DNA-binding domain"/>
    <property type="match status" value="1"/>
</dbReference>
<dbReference type="GO" id="GO:0003700">
    <property type="term" value="F:DNA-binding transcription factor activity"/>
    <property type="evidence" value="ECO:0007669"/>
    <property type="project" value="TreeGrafter"/>
</dbReference>